<dbReference type="InterPro" id="IPR056599">
    <property type="entry name" value="AAA_lid_fung"/>
</dbReference>
<feature type="domain" description="AAA+ ATPase" evidence="2">
    <location>
        <begin position="536"/>
        <end position="663"/>
    </location>
</feature>
<accession>A0ABR1GRB2</accession>
<evidence type="ECO:0000313" key="3">
    <source>
        <dbReference type="EMBL" id="KAK7408042.1"/>
    </source>
</evidence>
<feature type="compositionally biased region" description="Polar residues" evidence="1">
    <location>
        <begin position="437"/>
        <end position="453"/>
    </location>
</feature>
<reference evidence="3 4" key="1">
    <citation type="journal article" date="2025" name="Microbiol. Resour. Announc.">
        <title>Draft genome sequences for Neonectria magnoliae and Neonectria punicea, canker pathogens of Liriodendron tulipifera and Acer saccharum in West Virginia.</title>
        <authorList>
            <person name="Petronek H.M."/>
            <person name="Kasson M.T."/>
            <person name="Metheny A.M."/>
            <person name="Stauder C.M."/>
            <person name="Lovett B."/>
            <person name="Lynch S.C."/>
            <person name="Garnas J.R."/>
            <person name="Kasson L.R."/>
            <person name="Stajich J.E."/>
        </authorList>
    </citation>
    <scope>NUCLEOTIDE SEQUENCE [LARGE SCALE GENOMIC DNA]</scope>
    <source>
        <strain evidence="3 4">NRRL 64653</strain>
    </source>
</reference>
<dbReference type="InterPro" id="IPR003593">
    <property type="entry name" value="AAA+_ATPase"/>
</dbReference>
<dbReference type="InterPro" id="IPR027417">
    <property type="entry name" value="P-loop_NTPase"/>
</dbReference>
<dbReference type="EMBL" id="JAZAVJ010000201">
    <property type="protein sequence ID" value="KAK7408042.1"/>
    <property type="molecule type" value="Genomic_DNA"/>
</dbReference>
<dbReference type="Proteomes" id="UP001498476">
    <property type="component" value="Unassembled WGS sequence"/>
</dbReference>
<gene>
    <name evidence="3" type="ORF">QQX98_009815</name>
</gene>
<evidence type="ECO:0000313" key="4">
    <source>
        <dbReference type="Proteomes" id="UP001498476"/>
    </source>
</evidence>
<comment type="caution">
    <text evidence="3">The sequence shown here is derived from an EMBL/GenBank/DDBJ whole genome shotgun (WGS) entry which is preliminary data.</text>
</comment>
<dbReference type="PANTHER" id="PTHR46411">
    <property type="entry name" value="FAMILY ATPASE, PUTATIVE-RELATED"/>
    <property type="match status" value="1"/>
</dbReference>
<dbReference type="Gene3D" id="3.40.50.300">
    <property type="entry name" value="P-loop containing nucleotide triphosphate hydrolases"/>
    <property type="match status" value="1"/>
</dbReference>
<evidence type="ECO:0000256" key="1">
    <source>
        <dbReference type="SAM" id="MobiDB-lite"/>
    </source>
</evidence>
<dbReference type="SUPFAM" id="SSF52540">
    <property type="entry name" value="P-loop containing nucleoside triphosphate hydrolases"/>
    <property type="match status" value="1"/>
</dbReference>
<dbReference type="Pfam" id="PF00004">
    <property type="entry name" value="AAA"/>
    <property type="match status" value="1"/>
</dbReference>
<protein>
    <recommendedName>
        <fullName evidence="2">AAA+ ATPase domain-containing protein</fullName>
    </recommendedName>
</protein>
<proteinExistence type="predicted"/>
<dbReference type="Pfam" id="PF23232">
    <property type="entry name" value="AAA_lid_13"/>
    <property type="match status" value="1"/>
</dbReference>
<organism evidence="3 4">
    <name type="scientific">Neonectria punicea</name>
    <dbReference type="NCBI Taxonomy" id="979145"/>
    <lineage>
        <taxon>Eukaryota</taxon>
        <taxon>Fungi</taxon>
        <taxon>Dikarya</taxon>
        <taxon>Ascomycota</taxon>
        <taxon>Pezizomycotina</taxon>
        <taxon>Sordariomycetes</taxon>
        <taxon>Hypocreomycetidae</taxon>
        <taxon>Hypocreales</taxon>
        <taxon>Nectriaceae</taxon>
        <taxon>Neonectria</taxon>
    </lineage>
</organism>
<name>A0ABR1GRB2_9HYPO</name>
<dbReference type="PANTHER" id="PTHR46411:SF2">
    <property type="entry name" value="AAA+ ATPASE DOMAIN-CONTAINING PROTEIN"/>
    <property type="match status" value="1"/>
</dbReference>
<dbReference type="SMART" id="SM00382">
    <property type="entry name" value="AAA"/>
    <property type="match status" value="1"/>
</dbReference>
<feature type="region of interest" description="Disordered" evidence="1">
    <location>
        <begin position="16"/>
        <end position="38"/>
    </location>
</feature>
<sequence length="778" mass="89012">MTTLEHRQAIPIVNFRPSGEVDKSHVGSYRGHSAGEDESQGKVLHEHQLSNATPPFDPYLLQKTMWRIQELETENSRLRQASGASSAIEMQVFHCLDSDTGIDIDVDSSHDSDSEDDEFVPQVYLSEPEWEIHVEDVSLKGRLPVSDPKRYAEKGQISFIVYKHYTVDYQLSVVQEAMKSHKPLPNPVPVSQDVVLVSNEMITAVKTFFDVDPRFRAEFPDLNEKRTIRAPFIWWYHYRHSLTIQDLPSRQAQLVFALTNWIESSYGALYDRVSDQFCRGVVSGMSMQYLIRPGHVLVSNVDSHSMGYIATSGVRASSLSTNRWRMDSDSRKKHLWSWSLTVRSYLYAGIFFSNEDEITLSFATETEDGEVDISLLSFAPLNFASIEVQQRLRRRGETFWKCRDKQLVAYEGNHSNGNQAGQRFMIDFNTYKELHPQNSYSRPSLDTSETASKLPTDGGEPEAPEIYLFPPLVPGFDLRRKKWIDLEVDRIRDVTWNEHAFRSLEADEDMKELILALVTNQLAPEVGTDLIDNKGNGLIMLLHGPPGTGKTFTAESVAEIAKKPLYSVTCGDIGTEPEAVEKYLESVFYLGKIWDCVVLLDEAEVFLEQRTLQDLKRNALVSVFLRALEYYEGILILTTNRVGTFDEAFKSRIQLALRYEKLEAHQRKRIWRNFMERLKMLGEQDSIDFADIVLHIDELAAYSMNGRQIRNSITTGRQLAKYMKNKMTFSHLKRAITVADKFDRYLGDVREADAEEAGERGADGRYSDEFFARTDGIR</sequence>
<evidence type="ECO:0000259" key="2">
    <source>
        <dbReference type="SMART" id="SM00382"/>
    </source>
</evidence>
<feature type="region of interest" description="Disordered" evidence="1">
    <location>
        <begin position="437"/>
        <end position="466"/>
    </location>
</feature>
<dbReference type="InterPro" id="IPR003959">
    <property type="entry name" value="ATPase_AAA_core"/>
</dbReference>
<keyword evidence="4" id="KW-1185">Reference proteome</keyword>
<dbReference type="CDD" id="cd19481">
    <property type="entry name" value="RecA-like_protease"/>
    <property type="match status" value="1"/>
</dbReference>